<dbReference type="Proteomes" id="UP000179334">
    <property type="component" value="Unassembled WGS sequence"/>
</dbReference>
<evidence type="ECO:0000313" key="3">
    <source>
        <dbReference type="Proteomes" id="UP000179334"/>
    </source>
</evidence>
<dbReference type="InterPro" id="IPR051049">
    <property type="entry name" value="Dienelactone_hydrolase-like"/>
</dbReference>
<feature type="domain" description="Dienelactone hydrolase" evidence="1">
    <location>
        <begin position="58"/>
        <end position="276"/>
    </location>
</feature>
<dbReference type="AlphaFoldDB" id="A0A1F6T6J1"/>
<evidence type="ECO:0000259" key="1">
    <source>
        <dbReference type="Pfam" id="PF01738"/>
    </source>
</evidence>
<comment type="caution">
    <text evidence="2">The sequence shown here is derived from an EMBL/GenBank/DDBJ whole genome shotgun (WGS) entry which is preliminary data.</text>
</comment>
<protein>
    <submittedName>
        <fullName evidence="2">Dienelactone hydrolase</fullName>
    </submittedName>
</protein>
<dbReference type="SUPFAM" id="SSF53474">
    <property type="entry name" value="alpha/beta-Hydrolases"/>
    <property type="match status" value="1"/>
</dbReference>
<dbReference type="GO" id="GO:0016787">
    <property type="term" value="F:hydrolase activity"/>
    <property type="evidence" value="ECO:0007669"/>
    <property type="project" value="UniProtKB-KW"/>
</dbReference>
<dbReference type="PANTHER" id="PTHR46623">
    <property type="entry name" value="CARBOXYMETHYLENEBUTENOLIDASE-RELATED"/>
    <property type="match status" value="1"/>
</dbReference>
<dbReference type="InterPro" id="IPR029058">
    <property type="entry name" value="AB_hydrolase_fold"/>
</dbReference>
<proteinExistence type="predicted"/>
<evidence type="ECO:0000313" key="2">
    <source>
        <dbReference type="EMBL" id="OGI40751.1"/>
    </source>
</evidence>
<accession>A0A1F6T6J1</accession>
<dbReference type="PANTHER" id="PTHR46623:SF6">
    <property type="entry name" value="ALPHA_BETA-HYDROLASES SUPERFAMILY PROTEIN"/>
    <property type="match status" value="1"/>
</dbReference>
<organism evidence="2 3">
    <name type="scientific">Candidatus Muproteobacteria bacterium RBG_16_64_10</name>
    <dbReference type="NCBI Taxonomy" id="1817757"/>
    <lineage>
        <taxon>Bacteria</taxon>
        <taxon>Pseudomonadati</taxon>
        <taxon>Pseudomonadota</taxon>
        <taxon>Candidatus Muproteobacteria</taxon>
    </lineage>
</organism>
<dbReference type="EMBL" id="MFSR01000017">
    <property type="protein sequence ID" value="OGI40751.1"/>
    <property type="molecule type" value="Genomic_DNA"/>
</dbReference>
<reference evidence="2 3" key="1">
    <citation type="journal article" date="2016" name="Nat. Commun.">
        <title>Thousands of microbial genomes shed light on interconnected biogeochemical processes in an aquifer system.</title>
        <authorList>
            <person name="Anantharaman K."/>
            <person name="Brown C.T."/>
            <person name="Hug L.A."/>
            <person name="Sharon I."/>
            <person name="Castelle C.J."/>
            <person name="Probst A.J."/>
            <person name="Thomas B.C."/>
            <person name="Singh A."/>
            <person name="Wilkins M.J."/>
            <person name="Karaoz U."/>
            <person name="Brodie E.L."/>
            <person name="Williams K.H."/>
            <person name="Hubbard S.S."/>
            <person name="Banfield J.F."/>
        </authorList>
    </citation>
    <scope>NUCLEOTIDE SEQUENCE [LARGE SCALE GENOMIC DNA]</scope>
</reference>
<dbReference type="Pfam" id="PF01738">
    <property type="entry name" value="DLH"/>
    <property type="match status" value="1"/>
</dbReference>
<keyword evidence="2" id="KW-0378">Hydrolase</keyword>
<name>A0A1F6T6J1_9PROT</name>
<gene>
    <name evidence="2" type="ORF">A2V91_01080</name>
</gene>
<dbReference type="InterPro" id="IPR002925">
    <property type="entry name" value="Dienelactn_hydro"/>
</dbReference>
<dbReference type="Gene3D" id="3.40.50.1820">
    <property type="entry name" value="alpha/beta hydrolase"/>
    <property type="match status" value="1"/>
</dbReference>
<sequence length="279" mass="31882">MAFLLAVPAQAAGETKDARGEWWWDETWWSEGVLQKPVNHPVETRNLSYRVGDVEVPVLLARPKDRKKYPGVLFVHGRRGLDEIVNLHIVRLAARGFVVYAPDLYTGRFISKMPIEHDYALEDDLNAGLDAFLKLPEISGRKICTYAHTRGGYYTLKLAVTKGRQKKDIACYVAYYPHWQDPNAPEALQVYSYAPEINDFELPALVFVGEQEQYQRKRVIDSSVDTLRQKGRSITYVVYPGVGRAFDFRPTNVRTFADDLAAKDAIQRAAVFIHKHLER</sequence>